<evidence type="ECO:0000256" key="2">
    <source>
        <dbReference type="ARBA" id="ARBA00022649"/>
    </source>
</evidence>
<dbReference type="Proteomes" id="UP000623419">
    <property type="component" value="Unassembled WGS sequence"/>
</dbReference>
<organism evidence="4 5">
    <name type="scientific">Arenimonas soli</name>
    <dbReference type="NCBI Taxonomy" id="2269504"/>
    <lineage>
        <taxon>Bacteria</taxon>
        <taxon>Pseudomonadati</taxon>
        <taxon>Pseudomonadota</taxon>
        <taxon>Gammaproteobacteria</taxon>
        <taxon>Lysobacterales</taxon>
        <taxon>Lysobacteraceae</taxon>
        <taxon>Arenimonas</taxon>
    </lineage>
</organism>
<evidence type="ECO:0000256" key="1">
    <source>
        <dbReference type="ARBA" id="ARBA00008918"/>
    </source>
</evidence>
<name>A0ABQ1HHQ7_9GAMM</name>
<dbReference type="CDD" id="cd07813">
    <property type="entry name" value="COQ10p_like"/>
    <property type="match status" value="1"/>
</dbReference>
<proteinExistence type="inferred from homology"/>
<dbReference type="RefSeq" id="WP_188662329.1">
    <property type="nucleotide sequence ID" value="NZ_BMKC01000001.1"/>
</dbReference>
<sequence length="141" mass="15931">MTSIHRHALVRHSARRMYDLVNDVASYAARFAWCEASEVFEASETHMLARLDLRLAGLRTSFTTRNRLEAPTHIHLELVEGPFRKFSGHWHFHTLAEDACKVGLTLEFDVAGKVLGTAMAVGFQGLADRMVDDFCREADRA</sequence>
<comment type="similarity">
    <text evidence="1">Belongs to the ribosome association toxin RatA family.</text>
</comment>
<dbReference type="PANTHER" id="PTHR12901">
    <property type="entry name" value="SPERM PROTEIN HOMOLOG"/>
    <property type="match status" value="1"/>
</dbReference>
<feature type="domain" description="Coenzyme Q-binding protein COQ10 START" evidence="3">
    <location>
        <begin position="10"/>
        <end position="135"/>
    </location>
</feature>
<evidence type="ECO:0000259" key="3">
    <source>
        <dbReference type="Pfam" id="PF03364"/>
    </source>
</evidence>
<dbReference type="EMBL" id="BMKC01000001">
    <property type="protein sequence ID" value="GGA75952.1"/>
    <property type="molecule type" value="Genomic_DNA"/>
</dbReference>
<dbReference type="Gene3D" id="3.30.530.20">
    <property type="match status" value="1"/>
</dbReference>
<dbReference type="InterPro" id="IPR044996">
    <property type="entry name" value="COQ10-like"/>
</dbReference>
<reference evidence="5" key="1">
    <citation type="journal article" date="2019" name="Int. J. Syst. Evol. Microbiol.">
        <title>The Global Catalogue of Microorganisms (GCM) 10K type strain sequencing project: providing services to taxonomists for standard genome sequencing and annotation.</title>
        <authorList>
            <consortium name="The Broad Institute Genomics Platform"/>
            <consortium name="The Broad Institute Genome Sequencing Center for Infectious Disease"/>
            <person name="Wu L."/>
            <person name="Ma J."/>
        </authorList>
    </citation>
    <scope>NUCLEOTIDE SEQUENCE [LARGE SCALE GENOMIC DNA]</scope>
    <source>
        <strain evidence="5">CGMCC 1.15905</strain>
    </source>
</reference>
<evidence type="ECO:0000313" key="4">
    <source>
        <dbReference type="EMBL" id="GGA75952.1"/>
    </source>
</evidence>
<evidence type="ECO:0000313" key="5">
    <source>
        <dbReference type="Proteomes" id="UP000623419"/>
    </source>
</evidence>
<keyword evidence="5" id="KW-1185">Reference proteome</keyword>
<keyword evidence="2" id="KW-1277">Toxin-antitoxin system</keyword>
<gene>
    <name evidence="4" type="ORF">GCM10011521_12690</name>
</gene>
<dbReference type="SUPFAM" id="SSF55961">
    <property type="entry name" value="Bet v1-like"/>
    <property type="match status" value="1"/>
</dbReference>
<dbReference type="PANTHER" id="PTHR12901:SF10">
    <property type="entry name" value="COENZYME Q-BINDING PROTEIN COQ10, MITOCHONDRIAL"/>
    <property type="match status" value="1"/>
</dbReference>
<protein>
    <submittedName>
        <fullName evidence="4">Ubiquinone-binding protein</fullName>
    </submittedName>
</protein>
<dbReference type="InterPro" id="IPR023393">
    <property type="entry name" value="START-like_dom_sf"/>
</dbReference>
<accession>A0ABQ1HHQ7</accession>
<keyword evidence="4" id="KW-0830">Ubiquinone</keyword>
<dbReference type="InterPro" id="IPR005031">
    <property type="entry name" value="COQ10_START"/>
</dbReference>
<dbReference type="Pfam" id="PF03364">
    <property type="entry name" value="Polyketide_cyc"/>
    <property type="match status" value="1"/>
</dbReference>
<comment type="caution">
    <text evidence="4">The sequence shown here is derived from an EMBL/GenBank/DDBJ whole genome shotgun (WGS) entry which is preliminary data.</text>
</comment>